<dbReference type="EMBL" id="CCAG010010840">
    <property type="status" value="NOT_ANNOTATED_CDS"/>
    <property type="molecule type" value="Genomic_DNA"/>
</dbReference>
<dbReference type="InterPro" id="IPR011993">
    <property type="entry name" value="PH-like_dom_sf"/>
</dbReference>
<dbReference type="SMART" id="SM00568">
    <property type="entry name" value="GRAM"/>
    <property type="match status" value="1"/>
</dbReference>
<dbReference type="VEuPathDB" id="VectorBase:GMOY001737"/>
<feature type="domain" description="GRAM" evidence="3">
    <location>
        <begin position="625"/>
        <end position="692"/>
    </location>
</feature>
<sequence>MSDFKSTQHLTVNTENHLLSSLRKDSRRSLTPRSSVSFNESSMSLASLEDLRAINTRINRENTSSSESSTRSNRYKSHKQRFKSSDALCFGLSRKKLRHRKSQLNNDMMIVRPRCYTDPGEKTHNNAIPLFKIPQVDITAATPTTPPSTSPVQKRSQSNGMLNCLLKQTLKVTSTASMGLRTLSAERLAPHTFKGLNEDVKRMKIVLNPCHEFILIDMYELMNRKQKVYTNNMYGGIGTVMCVTQKFYAESTNSVTDSSFTGSTEAATAIPLPFSRNSLHCQRKVLIKARSTSSVSTIEQNFPNSTIVATTTPIASLHNHAGTQSVLCLSAFEKDLRKSTLIQPVHKPQQSHQHRNKRLFQQQLSTPIEGVITTSSPASASAGDYSSASKMVYDSLTSLVESAKSVFQPRNDNDIKSFENYIFNNYITDMELDEEEEEEEEEAEAEAEAEAEVQADGENENENELRLRNDENAKNKGKPIGPIIKRKDISIAGTGHLVTDKRGRKLLGSKKLKRVSMVELPQTHRDCEFSMNLQRFSSMQSLKHNNSTTLGQLVNVPSEVSLRSISPSRRSASSNSSSTAKHEHSSTAATAATGSSAAAAVSTSSSTTPPEKEKKRKEVSSSRVKKFHRHFSQVSKDEKLINYFSCALVSDILLQGHLYITDKHFAFYSNVFGYVTKVVIPTSSVTKISKEKTAKIIPNAVGVATADERHVFGSFISREAAFRLMCSVCPPLAPAVALLPKDPASIEISEEYSIEDDSSCSVSGNESPAQTNENGCNVNSMAAHKDSSQTLLRHTITNSNLSIVESSAQQRHSDIPLNAKTAVFSASSANLHTHIAGSRISAPIVGGNLAKTISNVGGGVGSSASNKNKSSLTFSQPTACTASLTVLPSSTAEANVTFIAGTASTTTSATSTPTPSTSSSPTTVQAKPPTSIQKGLQILRTFTKTTMLRIRYPRELHVVYMGVMLTLVLTVFTIFLLYRILDIEAKTSIYRLPNEFNWRSGNDDDIFAEALRFQNELEHKSTEEAQNILRANLEQIAKVRRSLETLSMLIHDRGSTFDNHHHYVNRDDTITYLKKKKQKNAEMNNKKYIARTSIPNY</sequence>
<dbReference type="Pfam" id="PF02893">
    <property type="entry name" value="GRAM"/>
    <property type="match status" value="1"/>
</dbReference>
<feature type="compositionally biased region" description="Basic and acidic residues" evidence="1">
    <location>
        <begin position="463"/>
        <end position="474"/>
    </location>
</feature>
<dbReference type="GO" id="GO:0032366">
    <property type="term" value="P:intracellular sterol transport"/>
    <property type="evidence" value="ECO:0007669"/>
    <property type="project" value="TreeGrafter"/>
</dbReference>
<dbReference type="GO" id="GO:0005886">
    <property type="term" value="C:plasma membrane"/>
    <property type="evidence" value="ECO:0007669"/>
    <property type="project" value="TreeGrafter"/>
</dbReference>
<name>A0A1B0FDT3_GLOMM</name>
<feature type="compositionally biased region" description="Polar residues" evidence="1">
    <location>
        <begin position="762"/>
        <end position="780"/>
    </location>
</feature>
<reference evidence="4" key="1">
    <citation type="submission" date="2020-05" db="UniProtKB">
        <authorList>
            <consortium name="EnsemblMetazoa"/>
        </authorList>
    </citation>
    <scope>IDENTIFICATION</scope>
    <source>
        <strain evidence="4">Yale</strain>
    </source>
</reference>
<feature type="compositionally biased region" description="Basic and acidic residues" evidence="1">
    <location>
        <begin position="610"/>
        <end position="620"/>
    </location>
</feature>
<accession>A0A1B0FDT3</accession>
<dbReference type="GO" id="GO:0032934">
    <property type="term" value="F:sterol binding"/>
    <property type="evidence" value="ECO:0007669"/>
    <property type="project" value="TreeGrafter"/>
</dbReference>
<evidence type="ECO:0000256" key="1">
    <source>
        <dbReference type="SAM" id="MobiDB-lite"/>
    </source>
</evidence>
<keyword evidence="2" id="KW-0812">Transmembrane</keyword>
<evidence type="ECO:0000259" key="3">
    <source>
        <dbReference type="SMART" id="SM00568"/>
    </source>
</evidence>
<feature type="compositionally biased region" description="Low complexity" evidence="1">
    <location>
        <begin position="61"/>
        <end position="72"/>
    </location>
</feature>
<dbReference type="InterPro" id="IPR004182">
    <property type="entry name" value="GRAM"/>
</dbReference>
<dbReference type="Gene3D" id="2.30.29.30">
    <property type="entry name" value="Pleckstrin-homology domain (PH domain)/Phosphotyrosine-binding domain (PTB)"/>
    <property type="match status" value="1"/>
</dbReference>
<dbReference type="EnsemblMetazoa" id="GMOY001737-RA">
    <property type="protein sequence ID" value="GMOY001737-PA"/>
    <property type="gene ID" value="GMOY001737"/>
</dbReference>
<keyword evidence="5" id="KW-1185">Reference proteome</keyword>
<protein>
    <recommendedName>
        <fullName evidence="3">GRAM domain-containing protein</fullName>
    </recommendedName>
</protein>
<feature type="region of interest" description="Disordered" evidence="1">
    <location>
        <begin position="432"/>
        <end position="481"/>
    </location>
</feature>
<dbReference type="STRING" id="37546.A0A1B0FDT3"/>
<feature type="region of interest" description="Disordered" evidence="1">
    <location>
        <begin position="561"/>
        <end position="622"/>
    </location>
</feature>
<dbReference type="PANTHER" id="PTHR23319">
    <property type="entry name" value="GRAM DOMAIN CONTAINING 1B, ISOFORM E"/>
    <property type="match status" value="1"/>
</dbReference>
<feature type="compositionally biased region" description="Low complexity" evidence="1">
    <location>
        <begin position="561"/>
        <end position="579"/>
    </location>
</feature>
<proteinExistence type="predicted"/>
<dbReference type="EMBL" id="CCAG010010841">
    <property type="status" value="NOT_ANNOTATED_CDS"/>
    <property type="molecule type" value="Genomic_DNA"/>
</dbReference>
<evidence type="ECO:0000313" key="4">
    <source>
        <dbReference type="EnsemblMetazoa" id="GMOY001737-PA"/>
    </source>
</evidence>
<feature type="transmembrane region" description="Helical" evidence="2">
    <location>
        <begin position="958"/>
        <end position="981"/>
    </location>
</feature>
<dbReference type="Proteomes" id="UP000092444">
    <property type="component" value="Unassembled WGS sequence"/>
</dbReference>
<evidence type="ECO:0000313" key="5">
    <source>
        <dbReference type="Proteomes" id="UP000092444"/>
    </source>
</evidence>
<dbReference type="AlphaFoldDB" id="A0A1B0FDT3"/>
<feature type="compositionally biased region" description="Low complexity" evidence="1">
    <location>
        <begin position="905"/>
        <end position="923"/>
    </location>
</feature>
<dbReference type="GO" id="GO:0005789">
    <property type="term" value="C:endoplasmic reticulum membrane"/>
    <property type="evidence" value="ECO:0007669"/>
    <property type="project" value="TreeGrafter"/>
</dbReference>
<feature type="region of interest" description="Disordered" evidence="1">
    <location>
        <begin position="757"/>
        <end position="782"/>
    </location>
</feature>
<dbReference type="CDD" id="cd13220">
    <property type="entry name" value="PH-GRAM_GRAMDC"/>
    <property type="match status" value="1"/>
</dbReference>
<feature type="region of interest" description="Disordered" evidence="1">
    <location>
        <begin position="15"/>
        <end position="38"/>
    </location>
</feature>
<dbReference type="PANTHER" id="PTHR23319:SF13">
    <property type="entry name" value="GRAM DOMAIN-CONTAINING PROTEIN"/>
    <property type="match status" value="1"/>
</dbReference>
<feature type="region of interest" description="Disordered" evidence="1">
    <location>
        <begin position="905"/>
        <end position="930"/>
    </location>
</feature>
<dbReference type="InterPro" id="IPR051482">
    <property type="entry name" value="Cholesterol_transport"/>
</dbReference>
<dbReference type="GO" id="GO:0140268">
    <property type="term" value="C:endoplasmic reticulum-plasma membrane contact site"/>
    <property type="evidence" value="ECO:0007669"/>
    <property type="project" value="TreeGrafter"/>
</dbReference>
<feature type="region of interest" description="Disordered" evidence="1">
    <location>
        <begin position="56"/>
        <end position="80"/>
    </location>
</feature>
<organism evidence="4 5">
    <name type="scientific">Glossina morsitans morsitans</name>
    <name type="common">Savannah tsetse fly</name>
    <dbReference type="NCBI Taxonomy" id="37546"/>
    <lineage>
        <taxon>Eukaryota</taxon>
        <taxon>Metazoa</taxon>
        <taxon>Ecdysozoa</taxon>
        <taxon>Arthropoda</taxon>
        <taxon>Hexapoda</taxon>
        <taxon>Insecta</taxon>
        <taxon>Pterygota</taxon>
        <taxon>Neoptera</taxon>
        <taxon>Endopterygota</taxon>
        <taxon>Diptera</taxon>
        <taxon>Brachycera</taxon>
        <taxon>Muscomorpha</taxon>
        <taxon>Hippoboscoidea</taxon>
        <taxon>Glossinidae</taxon>
        <taxon>Glossina</taxon>
    </lineage>
</organism>
<keyword evidence="2" id="KW-0472">Membrane</keyword>
<evidence type="ECO:0000256" key="2">
    <source>
        <dbReference type="SAM" id="Phobius"/>
    </source>
</evidence>
<dbReference type="GO" id="GO:0120015">
    <property type="term" value="F:sterol transfer activity"/>
    <property type="evidence" value="ECO:0007669"/>
    <property type="project" value="TreeGrafter"/>
</dbReference>
<feature type="compositionally biased region" description="Low complexity" evidence="1">
    <location>
        <begin position="586"/>
        <end position="608"/>
    </location>
</feature>
<feature type="compositionally biased region" description="Acidic residues" evidence="1">
    <location>
        <begin position="432"/>
        <end position="462"/>
    </location>
</feature>
<keyword evidence="2" id="KW-1133">Transmembrane helix</keyword>